<dbReference type="InterPro" id="IPR006683">
    <property type="entry name" value="Thioestr_dom"/>
</dbReference>
<organism evidence="3 4">
    <name type="scientific">Neobacillus thermocopriae</name>
    <dbReference type="NCBI Taxonomy" id="1215031"/>
    <lineage>
        <taxon>Bacteria</taxon>
        <taxon>Bacillati</taxon>
        <taxon>Bacillota</taxon>
        <taxon>Bacilli</taxon>
        <taxon>Bacillales</taxon>
        <taxon>Bacillaceae</taxon>
        <taxon>Neobacillus</taxon>
    </lineage>
</organism>
<dbReference type="Proteomes" id="UP000481621">
    <property type="component" value="Unassembled WGS sequence"/>
</dbReference>
<gene>
    <name evidence="3" type="ORF">G4Z05_01525</name>
</gene>
<comment type="caution">
    <text evidence="3">The sequence shown here is derived from an EMBL/GenBank/DDBJ whole genome shotgun (WGS) entry which is preliminary data.</text>
</comment>
<dbReference type="EMBL" id="JAAIUV010000002">
    <property type="protein sequence ID" value="NEX77564.1"/>
    <property type="molecule type" value="Genomic_DNA"/>
</dbReference>
<dbReference type="RefSeq" id="WP_163250157.1">
    <property type="nucleotide sequence ID" value="NZ_JAAIUV010000002.1"/>
</dbReference>
<keyword evidence="1" id="KW-0378">Hydrolase</keyword>
<evidence type="ECO:0000259" key="2">
    <source>
        <dbReference type="Pfam" id="PF03061"/>
    </source>
</evidence>
<dbReference type="InterPro" id="IPR029069">
    <property type="entry name" value="HotDog_dom_sf"/>
</dbReference>
<dbReference type="CDD" id="cd03443">
    <property type="entry name" value="PaaI_thioesterase"/>
    <property type="match status" value="1"/>
</dbReference>
<sequence>MKEELRQLLEECINRGSEKDLDAIAHFLKGIQLKIENNHDAFIGGLLHMDRKFDDKTCEITVPIHPIINNNLNIVHGGITATVLDTAMGSLANYILPEDYGAVTNQLNIHYIAPGIGDFLRCKAEIIHQGTKTIVISGEAYRSDGKKIAYATGTFFIIKK</sequence>
<keyword evidence="4" id="KW-1185">Reference proteome</keyword>
<proteinExistence type="predicted"/>
<dbReference type="Pfam" id="PF03061">
    <property type="entry name" value="4HBT"/>
    <property type="match status" value="1"/>
</dbReference>
<reference evidence="3" key="1">
    <citation type="submission" date="2020-02" db="EMBL/GenBank/DDBJ databases">
        <title>Bacillus sedimentmangrovi sp. nov., isolated from sediment of the mangrove ecosystem.</title>
        <authorList>
            <person name="Liu G."/>
        </authorList>
    </citation>
    <scope>NUCLEOTIDE SEQUENCE [LARGE SCALE GENOMIC DNA]</scope>
    <source>
        <strain evidence="3">SgZ-7</strain>
    </source>
</reference>
<evidence type="ECO:0000256" key="1">
    <source>
        <dbReference type="ARBA" id="ARBA00022801"/>
    </source>
</evidence>
<dbReference type="SUPFAM" id="SSF54637">
    <property type="entry name" value="Thioesterase/thiol ester dehydrase-isomerase"/>
    <property type="match status" value="1"/>
</dbReference>
<dbReference type="GO" id="GO:0016289">
    <property type="term" value="F:acyl-CoA hydrolase activity"/>
    <property type="evidence" value="ECO:0007669"/>
    <property type="project" value="UniProtKB-ARBA"/>
</dbReference>
<protein>
    <submittedName>
        <fullName evidence="3">PaaI family thioesterase</fullName>
    </submittedName>
</protein>
<evidence type="ECO:0000313" key="4">
    <source>
        <dbReference type="Proteomes" id="UP000481621"/>
    </source>
</evidence>
<dbReference type="NCBIfam" id="TIGR00369">
    <property type="entry name" value="unchar_dom_1"/>
    <property type="match status" value="1"/>
</dbReference>
<evidence type="ECO:0000313" key="3">
    <source>
        <dbReference type="EMBL" id="NEX77564.1"/>
    </source>
</evidence>
<dbReference type="Gene3D" id="3.10.129.10">
    <property type="entry name" value="Hotdog Thioesterase"/>
    <property type="match status" value="1"/>
</dbReference>
<dbReference type="AlphaFoldDB" id="A0A6B3TKV7"/>
<dbReference type="InterPro" id="IPR052061">
    <property type="entry name" value="PTE-AB_protein"/>
</dbReference>
<dbReference type="PANTHER" id="PTHR47260:SF3">
    <property type="entry name" value="THIOESTERASE FAMILY PROTEIN (AFU_ORTHOLOGUE AFUA_7G03960)"/>
    <property type="match status" value="1"/>
</dbReference>
<name>A0A6B3TKV7_9BACI</name>
<dbReference type="InterPro" id="IPR003736">
    <property type="entry name" value="PAAI_dom"/>
</dbReference>
<accession>A0A6B3TKV7</accession>
<feature type="domain" description="Thioesterase" evidence="2">
    <location>
        <begin position="73"/>
        <end position="148"/>
    </location>
</feature>
<dbReference type="PANTHER" id="PTHR47260">
    <property type="entry name" value="UPF0644 PROTEIN PB2B4.06"/>
    <property type="match status" value="1"/>
</dbReference>